<protein>
    <submittedName>
        <fullName evidence="3">IMPACT family protein</fullName>
    </submittedName>
</protein>
<dbReference type="GO" id="GO:0006446">
    <property type="term" value="P:regulation of translational initiation"/>
    <property type="evidence" value="ECO:0007669"/>
    <property type="project" value="TreeGrafter"/>
</dbReference>
<keyword evidence="4" id="KW-1185">Reference proteome</keyword>
<evidence type="ECO:0000256" key="1">
    <source>
        <dbReference type="ARBA" id="ARBA00007665"/>
    </source>
</evidence>
<organism evidence="3 4">
    <name type="scientific">Ancrocorticia populi</name>
    <dbReference type="NCBI Taxonomy" id="2175228"/>
    <lineage>
        <taxon>Bacteria</taxon>
        <taxon>Bacillati</taxon>
        <taxon>Actinomycetota</taxon>
        <taxon>Actinomycetes</taxon>
        <taxon>Actinomycetales</taxon>
        <taxon>Actinomycetaceae</taxon>
        <taxon>Ancrocorticia</taxon>
    </lineage>
</organism>
<evidence type="ECO:0000313" key="3">
    <source>
        <dbReference type="EMBL" id="PWF25681.1"/>
    </source>
</evidence>
<accession>A0A2V1K3N6</accession>
<dbReference type="Proteomes" id="UP000245283">
    <property type="component" value="Unassembled WGS sequence"/>
</dbReference>
<dbReference type="PANTHER" id="PTHR16301">
    <property type="entry name" value="IMPACT-RELATED"/>
    <property type="match status" value="1"/>
</dbReference>
<evidence type="ECO:0000313" key="4">
    <source>
        <dbReference type="Proteomes" id="UP000245283"/>
    </source>
</evidence>
<gene>
    <name evidence="3" type="ORF">DD236_09545</name>
</gene>
<dbReference type="SUPFAM" id="SSF54211">
    <property type="entry name" value="Ribosomal protein S5 domain 2-like"/>
    <property type="match status" value="1"/>
</dbReference>
<dbReference type="OrthoDB" id="9813771at2"/>
<dbReference type="PANTHER" id="PTHR16301:SF20">
    <property type="entry name" value="IMPACT FAMILY MEMBER YIGZ"/>
    <property type="match status" value="1"/>
</dbReference>
<dbReference type="RefSeq" id="WP_109094170.1">
    <property type="nucleotide sequence ID" value="NZ_CAMELQ010000127.1"/>
</dbReference>
<dbReference type="InterPro" id="IPR036956">
    <property type="entry name" value="Impact_N_sf"/>
</dbReference>
<dbReference type="GO" id="GO:0005737">
    <property type="term" value="C:cytoplasm"/>
    <property type="evidence" value="ECO:0007669"/>
    <property type="project" value="TreeGrafter"/>
</dbReference>
<name>A0A2V1K3N6_9ACTO</name>
<dbReference type="Pfam" id="PF01205">
    <property type="entry name" value="Impact_N"/>
    <property type="match status" value="1"/>
</dbReference>
<feature type="domain" description="Impact N-terminal" evidence="2">
    <location>
        <begin position="19"/>
        <end position="126"/>
    </location>
</feature>
<dbReference type="EMBL" id="QETB01000005">
    <property type="protein sequence ID" value="PWF25681.1"/>
    <property type="molecule type" value="Genomic_DNA"/>
</dbReference>
<dbReference type="InterPro" id="IPR020569">
    <property type="entry name" value="UPF0029_Impact_CS"/>
</dbReference>
<dbReference type="InterPro" id="IPR020568">
    <property type="entry name" value="Ribosomal_Su5_D2-typ_SF"/>
</dbReference>
<comment type="similarity">
    <text evidence="1">Belongs to the IMPACT family.</text>
</comment>
<sequence>MSELVLPQGACLTGELEIKRSRFVAEVSRIDSPEQARERIGARRSQFPDARHHCTGFVVSIRGSSPVLHSSDDGEPSGTAGRPILDTLVGMGLTDAVAIVSRYFGGTLLGTGGLVRAYSGAVRQTLEGAELLTREVVPVWSAILPHKDAGRYISELGNTGFDGTPEYLAEGVRLDIPTAHGQKLTTLLAQLSGGTIRPDASGEAAHERPWGGISNGIAVKNLKL</sequence>
<dbReference type="AlphaFoldDB" id="A0A2V1K3N6"/>
<dbReference type="Gene3D" id="3.30.230.30">
    <property type="entry name" value="Impact, N-terminal domain"/>
    <property type="match status" value="1"/>
</dbReference>
<dbReference type="InterPro" id="IPR023582">
    <property type="entry name" value="Impact"/>
</dbReference>
<comment type="caution">
    <text evidence="3">The sequence shown here is derived from an EMBL/GenBank/DDBJ whole genome shotgun (WGS) entry which is preliminary data.</text>
</comment>
<dbReference type="InterPro" id="IPR001498">
    <property type="entry name" value="Impact_N"/>
</dbReference>
<dbReference type="PROSITE" id="PS00910">
    <property type="entry name" value="UPF0029"/>
    <property type="match status" value="1"/>
</dbReference>
<reference evidence="4" key="1">
    <citation type="submission" date="2018-05" db="EMBL/GenBank/DDBJ databases">
        <authorList>
            <person name="Li Y."/>
        </authorList>
    </citation>
    <scope>NUCLEOTIDE SEQUENCE [LARGE SCALE GENOMIC DNA]</scope>
    <source>
        <strain evidence="4">sk1b4</strain>
    </source>
</reference>
<proteinExistence type="inferred from homology"/>
<evidence type="ECO:0000259" key="2">
    <source>
        <dbReference type="Pfam" id="PF01205"/>
    </source>
</evidence>